<dbReference type="CDD" id="cd17321">
    <property type="entry name" value="MFS_MMR_MDR_like"/>
    <property type="match status" value="1"/>
</dbReference>
<dbReference type="OrthoDB" id="2412976at2"/>
<feature type="transmembrane region" description="Helical" evidence="6">
    <location>
        <begin position="116"/>
        <end position="137"/>
    </location>
</feature>
<proteinExistence type="predicted"/>
<feature type="transmembrane region" description="Helical" evidence="6">
    <location>
        <begin position="85"/>
        <end position="104"/>
    </location>
</feature>
<dbReference type="AlphaFoldDB" id="A0A1H1QHC9"/>
<evidence type="ECO:0000256" key="6">
    <source>
        <dbReference type="SAM" id="Phobius"/>
    </source>
</evidence>
<evidence type="ECO:0000259" key="7">
    <source>
        <dbReference type="PROSITE" id="PS50850"/>
    </source>
</evidence>
<keyword evidence="2" id="KW-0813">Transport</keyword>
<organism evidence="8 9">
    <name type="scientific">Agrococcus carbonis</name>
    <dbReference type="NCBI Taxonomy" id="684552"/>
    <lineage>
        <taxon>Bacteria</taxon>
        <taxon>Bacillati</taxon>
        <taxon>Actinomycetota</taxon>
        <taxon>Actinomycetes</taxon>
        <taxon>Micrococcales</taxon>
        <taxon>Microbacteriaceae</taxon>
        <taxon>Agrococcus</taxon>
    </lineage>
</organism>
<feature type="transmembrane region" description="Helical" evidence="6">
    <location>
        <begin position="176"/>
        <end position="196"/>
    </location>
</feature>
<dbReference type="Gene3D" id="1.20.1250.20">
    <property type="entry name" value="MFS general substrate transporter like domains"/>
    <property type="match status" value="1"/>
</dbReference>
<feature type="transmembrane region" description="Helical" evidence="6">
    <location>
        <begin position="53"/>
        <end position="73"/>
    </location>
</feature>
<keyword evidence="5 6" id="KW-0472">Membrane</keyword>
<feature type="domain" description="Major facilitator superfamily (MFS) profile" evidence="7">
    <location>
        <begin position="19"/>
        <end position="489"/>
    </location>
</feature>
<dbReference type="Proteomes" id="UP000199649">
    <property type="component" value="Chromosome I"/>
</dbReference>
<reference evidence="9" key="1">
    <citation type="submission" date="2016-10" db="EMBL/GenBank/DDBJ databases">
        <authorList>
            <person name="Varghese N."/>
            <person name="Submissions S."/>
        </authorList>
    </citation>
    <scope>NUCLEOTIDE SEQUENCE [LARGE SCALE GENOMIC DNA]</scope>
    <source>
        <strain evidence="9">DSM 22965</strain>
    </source>
</reference>
<sequence length="506" mass="53057">MTAQAPTASATDWRPNDRWLLGIVLAVINFWLFAQTLLNIIPGIQGELGVEQTIANLAVSLTSLFSGIFIVVAGGLADRIGRMRILAIGIWLSIAGSLLIALTPEDAGALTDAMLLGGRAVQGLSAACVMPSSMALIKAYYDGKERQRALSFWSIGSWGGSGLCALFGGVMATSFLGWRSIFWISIVLSLLALLLLRGTPESRAPRADGTRHGFDWGGLAAFIVALLASNVYISQGPQLGWFSPAGLGLIALAVIAGLLFLQIETKHAHAFLDLKLFANGTFTGATLSNFLLNGAAGTLIVSLGLVQVAAGLSALQSGLLTLGYLIAILATIRVGEKLLQRFGPRRPMLWGSMITGVGILLCSMTFLHIGEYIVLSVIGFTLFGIGLGFYATPSTDAALSNVPDAQVGAASGIYKMASSLGNAIGVAISAALFVAGQGVDPSIIESWGLFLGRQDNLALRFGGALGLLFNVLMVAIAIASIILTVPRDRPRAERERKEVPPPPIGN</sequence>
<feature type="transmembrane region" description="Helical" evidence="6">
    <location>
        <begin position="149"/>
        <end position="170"/>
    </location>
</feature>
<dbReference type="SUPFAM" id="SSF103473">
    <property type="entry name" value="MFS general substrate transporter"/>
    <property type="match status" value="1"/>
</dbReference>
<feature type="transmembrane region" description="Helical" evidence="6">
    <location>
        <begin position="347"/>
        <end position="366"/>
    </location>
</feature>
<accession>A0A1H1QHC9</accession>
<dbReference type="PANTHER" id="PTHR42718">
    <property type="entry name" value="MAJOR FACILITATOR SUPERFAMILY MULTIDRUG TRANSPORTER MFSC"/>
    <property type="match status" value="1"/>
</dbReference>
<evidence type="ECO:0000256" key="1">
    <source>
        <dbReference type="ARBA" id="ARBA00004651"/>
    </source>
</evidence>
<keyword evidence="3 6" id="KW-0812">Transmembrane</keyword>
<dbReference type="InterPro" id="IPR036259">
    <property type="entry name" value="MFS_trans_sf"/>
</dbReference>
<feature type="transmembrane region" description="Helical" evidence="6">
    <location>
        <begin position="420"/>
        <end position="439"/>
    </location>
</feature>
<feature type="transmembrane region" description="Helical" evidence="6">
    <location>
        <begin position="216"/>
        <end position="233"/>
    </location>
</feature>
<dbReference type="Pfam" id="PF07690">
    <property type="entry name" value="MFS_1"/>
    <property type="match status" value="1"/>
</dbReference>
<evidence type="ECO:0000313" key="9">
    <source>
        <dbReference type="Proteomes" id="UP000199649"/>
    </source>
</evidence>
<dbReference type="GO" id="GO:0005886">
    <property type="term" value="C:plasma membrane"/>
    <property type="evidence" value="ECO:0007669"/>
    <property type="project" value="UniProtKB-SubCell"/>
</dbReference>
<feature type="transmembrane region" description="Helical" evidence="6">
    <location>
        <begin position="239"/>
        <end position="261"/>
    </location>
</feature>
<evidence type="ECO:0000313" key="8">
    <source>
        <dbReference type="EMBL" id="SDS22309.1"/>
    </source>
</evidence>
<dbReference type="GO" id="GO:0022857">
    <property type="term" value="F:transmembrane transporter activity"/>
    <property type="evidence" value="ECO:0007669"/>
    <property type="project" value="InterPro"/>
</dbReference>
<feature type="transmembrane region" description="Helical" evidence="6">
    <location>
        <begin position="372"/>
        <end position="391"/>
    </location>
</feature>
<keyword evidence="9" id="KW-1185">Reference proteome</keyword>
<dbReference type="PROSITE" id="PS50850">
    <property type="entry name" value="MFS"/>
    <property type="match status" value="1"/>
</dbReference>
<dbReference type="InterPro" id="IPR011701">
    <property type="entry name" value="MFS"/>
</dbReference>
<comment type="subcellular location">
    <subcellularLocation>
        <location evidence="1">Cell membrane</location>
        <topology evidence="1">Multi-pass membrane protein</topology>
    </subcellularLocation>
</comment>
<evidence type="ECO:0000256" key="3">
    <source>
        <dbReference type="ARBA" id="ARBA00022692"/>
    </source>
</evidence>
<dbReference type="STRING" id="684552.SAMN04489719_1825"/>
<evidence type="ECO:0000256" key="5">
    <source>
        <dbReference type="ARBA" id="ARBA00023136"/>
    </source>
</evidence>
<dbReference type="RefSeq" id="WP_092666714.1">
    <property type="nucleotide sequence ID" value="NZ_LT629734.1"/>
</dbReference>
<keyword evidence="4 6" id="KW-1133">Transmembrane helix</keyword>
<feature type="transmembrane region" description="Helical" evidence="6">
    <location>
        <begin position="459"/>
        <end position="485"/>
    </location>
</feature>
<dbReference type="PANTHER" id="PTHR42718:SF9">
    <property type="entry name" value="MAJOR FACILITATOR SUPERFAMILY MULTIDRUG TRANSPORTER MFSC"/>
    <property type="match status" value="1"/>
</dbReference>
<evidence type="ECO:0000256" key="4">
    <source>
        <dbReference type="ARBA" id="ARBA00022989"/>
    </source>
</evidence>
<gene>
    <name evidence="8" type="ORF">SAMN04489719_1825</name>
</gene>
<feature type="transmembrane region" description="Helical" evidence="6">
    <location>
        <begin position="19"/>
        <end position="41"/>
    </location>
</feature>
<dbReference type="InterPro" id="IPR020846">
    <property type="entry name" value="MFS_dom"/>
</dbReference>
<feature type="transmembrane region" description="Helical" evidence="6">
    <location>
        <begin position="314"/>
        <end position="335"/>
    </location>
</feature>
<feature type="transmembrane region" description="Helical" evidence="6">
    <location>
        <begin position="282"/>
        <end position="308"/>
    </location>
</feature>
<dbReference type="Gene3D" id="1.20.1720.10">
    <property type="entry name" value="Multidrug resistance protein D"/>
    <property type="match status" value="1"/>
</dbReference>
<name>A0A1H1QHC9_9MICO</name>
<protein>
    <submittedName>
        <fullName evidence="8">MFS transporter, DHA2 family, multidrug resistance protein</fullName>
    </submittedName>
</protein>
<dbReference type="EMBL" id="LT629734">
    <property type="protein sequence ID" value="SDS22309.1"/>
    <property type="molecule type" value="Genomic_DNA"/>
</dbReference>
<evidence type="ECO:0000256" key="2">
    <source>
        <dbReference type="ARBA" id="ARBA00022448"/>
    </source>
</evidence>